<dbReference type="SUPFAM" id="SSF103473">
    <property type="entry name" value="MFS general substrate transporter"/>
    <property type="match status" value="1"/>
</dbReference>
<feature type="transmembrane region" description="Helical" evidence="4">
    <location>
        <begin position="20"/>
        <end position="39"/>
    </location>
</feature>
<dbReference type="EMBL" id="GG693880">
    <property type="protein sequence ID" value="EES52098.1"/>
    <property type="molecule type" value="Genomic_DNA"/>
</dbReference>
<feature type="transmembrane region" description="Helical" evidence="4">
    <location>
        <begin position="173"/>
        <end position="193"/>
    </location>
</feature>
<evidence type="ECO:0000256" key="1">
    <source>
        <dbReference type="ARBA" id="ARBA00022692"/>
    </source>
</evidence>
<dbReference type="GO" id="GO:0022857">
    <property type="term" value="F:transmembrane transporter activity"/>
    <property type="evidence" value="ECO:0007669"/>
    <property type="project" value="InterPro"/>
</dbReference>
<evidence type="ECO:0000256" key="4">
    <source>
        <dbReference type="SAM" id="Phobius"/>
    </source>
</evidence>
<feature type="transmembrane region" description="Helical" evidence="4">
    <location>
        <begin position="150"/>
        <end position="167"/>
    </location>
</feature>
<dbReference type="Gene3D" id="1.20.1250.20">
    <property type="entry name" value="MFS general substrate transporter like domains"/>
    <property type="match status" value="2"/>
</dbReference>
<evidence type="ECO:0000256" key="3">
    <source>
        <dbReference type="ARBA" id="ARBA00023136"/>
    </source>
</evidence>
<feature type="transmembrane region" description="Helical" evidence="4">
    <location>
        <begin position="357"/>
        <end position="376"/>
    </location>
</feature>
<feature type="transmembrane region" description="Helical" evidence="4">
    <location>
        <begin position="269"/>
        <end position="287"/>
    </location>
</feature>
<dbReference type="Proteomes" id="UP000009374">
    <property type="component" value="Unassembled WGS sequence"/>
</dbReference>
<reference evidence="6 7" key="1">
    <citation type="journal article" date="2009" name="Appl. Environ. Microbiol.">
        <title>Community genomic and proteomic analyses of chemoautotrophic iron-oxidizing "Leptospirillum rubarum" (Group II) and "Leptospirillum ferrodiazotrophum" (Group III) bacteria in acid mine drainage biofilms.</title>
        <authorList>
            <person name="Goltsman D.S."/>
            <person name="Denef V.J."/>
            <person name="Singer S.W."/>
            <person name="VerBerkmoes N.C."/>
            <person name="Lefsrud M."/>
            <person name="Mueller R.S."/>
            <person name="Dick G.J."/>
            <person name="Sun C.L."/>
            <person name="Wheeler K.E."/>
            <person name="Zemla A."/>
            <person name="Baker B.J."/>
            <person name="Hauser L."/>
            <person name="Land M."/>
            <person name="Shah M.B."/>
            <person name="Thelen M.P."/>
            <person name="Hettich R.L."/>
            <person name="Banfield J.F."/>
        </authorList>
    </citation>
    <scope>NUCLEOTIDE SEQUENCE [LARGE SCALE GENOMIC DNA]</scope>
</reference>
<dbReference type="InterPro" id="IPR011701">
    <property type="entry name" value="MFS"/>
</dbReference>
<evidence type="ECO:0000313" key="7">
    <source>
        <dbReference type="Proteomes" id="UP000009374"/>
    </source>
</evidence>
<gene>
    <name evidence="6" type="ORF">UBAL3_94530063</name>
</gene>
<accession>C6HZ87</accession>
<name>C6HZ87_9BACT</name>
<dbReference type="InterPro" id="IPR020846">
    <property type="entry name" value="MFS_dom"/>
</dbReference>
<keyword evidence="3 4" id="KW-0472">Membrane</keyword>
<keyword evidence="7" id="KW-1185">Reference proteome</keyword>
<feature type="transmembrane region" description="Helical" evidence="4">
    <location>
        <begin position="388"/>
        <end position="408"/>
    </location>
</feature>
<sequence>MTGELSLKFPLPSWLSGSFLGLNLLNLWLGVIIGVSIPFLTDYLKEARWSFSEIGVATAIFGAGALIFQPLSGLFAEMTPRHRTLLSVVVFVYGLGLTLLPLAGGTPVVADTLLFVSGGASAFFFTLSSTLAFSLSGHRNFARTMGQNQMWNHAGFLVSAAGTSFLIHRLGLLSGFLPITLGSVLALLSIGLIRRKDMVYHQTRSGPGSLEHDEVRDERPLWRVFADFFRNPAIRTLLISTALFQVANTPVMPLLMLYLRFLDGGNGKLAWVVILAQATMIPVAWWAARVSSRWGHKLVFSLAFLLMPIRSMICATTMNTEILLATQILDGISAGIYGVSVALIVSDLTRGKKGFNLLMGLSQIAMALGAVVGPALQGVSVGNVGFRFAFLVFAGVAALAAGIFSHFMPDRLEPSR</sequence>
<evidence type="ECO:0000256" key="2">
    <source>
        <dbReference type="ARBA" id="ARBA00022989"/>
    </source>
</evidence>
<dbReference type="PANTHER" id="PTHR23539:SF1">
    <property type="entry name" value="MAJOR FACILITATOR SUPERFAMILY (MFS) PROFILE DOMAIN-CONTAINING PROTEIN"/>
    <property type="match status" value="1"/>
</dbReference>
<feature type="domain" description="Major facilitator superfamily (MFS) profile" evidence="5">
    <location>
        <begin position="175"/>
        <end position="416"/>
    </location>
</feature>
<proteinExistence type="predicted"/>
<feature type="transmembrane region" description="Helical" evidence="4">
    <location>
        <begin position="299"/>
        <end position="318"/>
    </location>
</feature>
<organism evidence="6 7">
    <name type="scientific">Leptospirillum ferrodiazotrophum</name>
    <dbReference type="NCBI Taxonomy" id="412449"/>
    <lineage>
        <taxon>Bacteria</taxon>
        <taxon>Pseudomonadati</taxon>
        <taxon>Nitrospirota</taxon>
        <taxon>Nitrospiria</taxon>
        <taxon>Nitrospirales</taxon>
        <taxon>Nitrospiraceae</taxon>
        <taxon>Leptospirillum</taxon>
    </lineage>
</organism>
<feature type="transmembrane region" description="Helical" evidence="4">
    <location>
        <begin position="115"/>
        <end position="138"/>
    </location>
</feature>
<feature type="transmembrane region" description="Helical" evidence="4">
    <location>
        <begin position="51"/>
        <end position="72"/>
    </location>
</feature>
<dbReference type="Pfam" id="PF07690">
    <property type="entry name" value="MFS_1"/>
    <property type="match status" value="1"/>
</dbReference>
<dbReference type="InterPro" id="IPR036259">
    <property type="entry name" value="MFS_trans_sf"/>
</dbReference>
<dbReference type="PROSITE" id="PS50850">
    <property type="entry name" value="MFS"/>
    <property type="match status" value="1"/>
</dbReference>
<feature type="transmembrane region" description="Helical" evidence="4">
    <location>
        <begin position="237"/>
        <end position="257"/>
    </location>
</feature>
<feature type="transmembrane region" description="Helical" evidence="4">
    <location>
        <begin position="84"/>
        <end position="103"/>
    </location>
</feature>
<protein>
    <submittedName>
        <fullName evidence="6">Major facilitator superfamily MFS_1</fullName>
    </submittedName>
</protein>
<keyword evidence="2 4" id="KW-1133">Transmembrane helix</keyword>
<dbReference type="AlphaFoldDB" id="C6HZ87"/>
<dbReference type="PANTHER" id="PTHR23539">
    <property type="entry name" value="MFS TRANSPORTER"/>
    <property type="match status" value="1"/>
</dbReference>
<evidence type="ECO:0000313" key="6">
    <source>
        <dbReference type="EMBL" id="EES52098.1"/>
    </source>
</evidence>
<evidence type="ECO:0000259" key="5">
    <source>
        <dbReference type="PROSITE" id="PS50850"/>
    </source>
</evidence>
<feature type="transmembrane region" description="Helical" evidence="4">
    <location>
        <begin position="324"/>
        <end position="345"/>
    </location>
</feature>
<keyword evidence="1 4" id="KW-0812">Transmembrane</keyword>